<evidence type="ECO:0000313" key="9">
    <source>
        <dbReference type="Proteomes" id="UP001275315"/>
    </source>
</evidence>
<dbReference type="PROSITE" id="PS51409">
    <property type="entry name" value="ARGINASE_2"/>
    <property type="match status" value="1"/>
</dbReference>
<sequence>MTEIRHLRPAGKAIFKDRYTMRAKELLTPWSKGNKGMYGLVGLPLSKPSISHSGASFAPGTIREALQSYSIYSGEMDTELTEEILDFGDLYMDPTDVIGNHTRLFEGMTDIVKTKAVENWFMLGGDHSISYASIRAFKEAGYTVGVIQFDAHHDLRNTEDGGPTNGTPFRRLLEEGILQGKHLVQIGIRDFTNAKAYRDYALSQGITIYNMDAVYQLSTHTWMGESMQKLADKVDFIYLSVDVDVLDQAFAPGCPAIGPGGMDSRTLLESIYIASQHEKVKAMDIVEIDPTIDFRNMTSRVAAYLLLQFMKGKAKKAK</sequence>
<dbReference type="Pfam" id="PF00491">
    <property type="entry name" value="Arginase"/>
    <property type="match status" value="1"/>
</dbReference>
<dbReference type="PIRSF" id="PIRSF036979">
    <property type="entry name" value="Arginase"/>
    <property type="match status" value="1"/>
</dbReference>
<dbReference type="Gene3D" id="3.40.800.10">
    <property type="entry name" value="Ureohydrolase domain"/>
    <property type="match status" value="1"/>
</dbReference>
<evidence type="ECO:0000256" key="3">
    <source>
        <dbReference type="ARBA" id="ARBA00022808"/>
    </source>
</evidence>
<keyword evidence="1" id="KW-0479">Metal-binding</keyword>
<dbReference type="InterPro" id="IPR020855">
    <property type="entry name" value="Ureohydrolase_Mn_BS"/>
</dbReference>
<dbReference type="EC" id="3.5.3.8" evidence="5"/>
<evidence type="ECO:0000256" key="5">
    <source>
        <dbReference type="NCBIfam" id="TIGR01227"/>
    </source>
</evidence>
<organism evidence="8 9">
    <name type="scientific">Paracerasibacillus soli</name>
    <dbReference type="NCBI Taxonomy" id="480284"/>
    <lineage>
        <taxon>Bacteria</taxon>
        <taxon>Bacillati</taxon>
        <taxon>Bacillota</taxon>
        <taxon>Bacilli</taxon>
        <taxon>Bacillales</taxon>
        <taxon>Bacillaceae</taxon>
        <taxon>Paracerasibacillus</taxon>
    </lineage>
</organism>
<dbReference type="Proteomes" id="UP001275315">
    <property type="component" value="Unassembled WGS sequence"/>
</dbReference>
<dbReference type="PANTHER" id="PTHR11358:SF35">
    <property type="entry name" value="FORMIMIDOYLGLUTAMASE"/>
    <property type="match status" value="1"/>
</dbReference>
<evidence type="ECO:0000256" key="6">
    <source>
        <dbReference type="PROSITE-ProRule" id="PRU00742"/>
    </source>
</evidence>
<proteinExistence type="inferred from homology"/>
<evidence type="ECO:0000313" key="8">
    <source>
        <dbReference type="EMBL" id="MDY0409558.1"/>
    </source>
</evidence>
<dbReference type="PANTHER" id="PTHR11358">
    <property type="entry name" value="ARGINASE/AGMATINASE"/>
    <property type="match status" value="1"/>
</dbReference>
<dbReference type="InterPro" id="IPR023696">
    <property type="entry name" value="Ureohydrolase_dom_sf"/>
</dbReference>
<dbReference type="GO" id="GO:0050415">
    <property type="term" value="F:formimidoylglutamase activity"/>
    <property type="evidence" value="ECO:0007669"/>
    <property type="project" value="UniProtKB-EC"/>
</dbReference>
<dbReference type="NCBIfam" id="TIGR01227">
    <property type="entry name" value="hutG"/>
    <property type="match status" value="1"/>
</dbReference>
<keyword evidence="9" id="KW-1185">Reference proteome</keyword>
<name>A0ABU5CT63_9BACI</name>
<dbReference type="PROSITE" id="PS01053">
    <property type="entry name" value="ARGINASE_1"/>
    <property type="match status" value="1"/>
</dbReference>
<evidence type="ECO:0000256" key="2">
    <source>
        <dbReference type="ARBA" id="ARBA00022801"/>
    </source>
</evidence>
<dbReference type="CDD" id="cd09990">
    <property type="entry name" value="Agmatinase-like"/>
    <property type="match status" value="1"/>
</dbReference>
<dbReference type="SUPFAM" id="SSF52768">
    <property type="entry name" value="Arginase/deacetylase"/>
    <property type="match status" value="1"/>
</dbReference>
<dbReference type="InterPro" id="IPR006035">
    <property type="entry name" value="Ureohydrolase"/>
</dbReference>
<protein>
    <recommendedName>
        <fullName evidence="5">Formimidoylglutamase</fullName>
        <ecNumber evidence="5">3.5.3.8</ecNumber>
    </recommendedName>
</protein>
<keyword evidence="2 7" id="KW-0378">Hydrolase</keyword>
<keyword evidence="3" id="KW-0369">Histidine metabolism</keyword>
<evidence type="ECO:0000256" key="7">
    <source>
        <dbReference type="RuleBase" id="RU003684"/>
    </source>
</evidence>
<dbReference type="RefSeq" id="WP_320380353.1">
    <property type="nucleotide sequence ID" value="NZ_JAWDIQ010000002.1"/>
</dbReference>
<dbReference type="EMBL" id="JAWDIQ010000002">
    <property type="protein sequence ID" value="MDY0409558.1"/>
    <property type="molecule type" value="Genomic_DNA"/>
</dbReference>
<evidence type="ECO:0000256" key="1">
    <source>
        <dbReference type="ARBA" id="ARBA00022723"/>
    </source>
</evidence>
<keyword evidence="4" id="KW-0464">Manganese</keyword>
<comment type="similarity">
    <text evidence="6 7">Belongs to the arginase family.</text>
</comment>
<comment type="caution">
    <text evidence="8">The sequence shown here is derived from an EMBL/GenBank/DDBJ whole genome shotgun (WGS) entry which is preliminary data.</text>
</comment>
<evidence type="ECO:0000256" key="4">
    <source>
        <dbReference type="ARBA" id="ARBA00023211"/>
    </source>
</evidence>
<gene>
    <name evidence="8" type="primary">hutG</name>
    <name evidence="8" type="ORF">RWD45_14435</name>
</gene>
<dbReference type="PRINTS" id="PR00116">
    <property type="entry name" value="ARGINASE"/>
</dbReference>
<reference evidence="8 9" key="1">
    <citation type="submission" date="2023-10" db="EMBL/GenBank/DDBJ databases">
        <title>Virgibacillus soli CC-YMP-6 genome.</title>
        <authorList>
            <person name="Miliotis G."/>
            <person name="Sengupta P."/>
            <person name="Hameed A."/>
            <person name="Chuvochina M."/>
            <person name="Mcdonagh F."/>
            <person name="Simpson A.C."/>
            <person name="Singh N.K."/>
            <person name="Rekha P.D."/>
            <person name="Raman K."/>
            <person name="Hugenholtz P."/>
            <person name="Venkateswaran K."/>
        </authorList>
    </citation>
    <scope>NUCLEOTIDE SEQUENCE [LARGE SCALE GENOMIC DNA]</scope>
    <source>
        <strain evidence="8 9">CC-YMP-6</strain>
    </source>
</reference>
<dbReference type="InterPro" id="IPR005923">
    <property type="entry name" value="HutG"/>
</dbReference>
<accession>A0ABU5CT63</accession>